<accession>A0AA38Y3R8</accession>
<evidence type="ECO:0000259" key="8">
    <source>
        <dbReference type="PROSITE" id="PS51873"/>
    </source>
</evidence>
<dbReference type="PROSITE" id="PS51873">
    <property type="entry name" value="TRIAD"/>
    <property type="match status" value="1"/>
</dbReference>
<dbReference type="PROSITE" id="PS00518">
    <property type="entry name" value="ZF_RING_1"/>
    <property type="match status" value="1"/>
</dbReference>
<feature type="region of interest" description="Disordered" evidence="7">
    <location>
        <begin position="1"/>
        <end position="105"/>
    </location>
</feature>
<sequence>MASESKSNPFEMPDSSPPETSVSNMSSAQENELASTAAHTTGPSDLEKKRSEAPGPSSIGIGALDMAPDHEETSRDGDANNVVSDQENAPLETSDPSSVHTANSMVSERMETLTEPIGDGMASDSVNSLAGSTVHNMTSDQENISIALDIGSMVSPHHTNHQDTQYAHDFSHAPRDPGLHPQTVVLTRLDAMSREAAQDLIDFATGETTQVRIPNLQVTYQDRQRDLRDDIGAVTALIQIERNDTHEMAAPAHRIIRTSPGYTAYIRRYLQAPINYNMAQNVDFHGCVFCFDESTEGLILLPCEHSICRICLNHHITSSTRIISQFPPRCCFHALDVEAVQEHLDPDVIEGFNAVVEQYSDRSQFFCANKYCSAYINTQRLQQAQGQFVKCHDCGQDTCKGCKQGADQHHCPAPNEQMSAADRELIEQRGYKRCPACGTLCEREGGCPKMPCVCGQSFCILCGRKWPVIGMCKCSPMQTMGGHRVRVRRNFRQPYIGNAARVATFADQHLRLTPEEQNRHRVMAQATREDASGGDLARSEARFYATINVPSPQRDRPPQATVPEQPAAEAGRDLRRQLQELPHRLQRLWQGDNSRGQRNSARSVPDELREAERNVQFWEDFFGNGARLAENTPPRRPASNQPMARAPSARPVVPPPRPAPGLSANTFLNAYLNPRQAPMPPGDDNITITRPGTRERAIRSEGSPPDSAALAESDTRDHVHRFGWLRSFRSIYRLRDGTSGYFYANGLIATRRSHEEPPAARPQDLEADQQSRDPRTSIFSRAFDRRP</sequence>
<dbReference type="PANTHER" id="PTHR11685">
    <property type="entry name" value="RBR FAMILY RING FINGER AND IBR DOMAIN-CONTAINING"/>
    <property type="match status" value="1"/>
</dbReference>
<evidence type="ECO:0000256" key="7">
    <source>
        <dbReference type="SAM" id="MobiDB-lite"/>
    </source>
</evidence>
<feature type="region of interest" description="Disordered" evidence="7">
    <location>
        <begin position="753"/>
        <end position="787"/>
    </location>
</feature>
<evidence type="ECO:0000313" key="10">
    <source>
        <dbReference type="Proteomes" id="UP001172681"/>
    </source>
</evidence>
<feature type="compositionally biased region" description="Low complexity" evidence="7">
    <location>
        <begin position="642"/>
        <end position="651"/>
    </location>
</feature>
<keyword evidence="5" id="KW-0833">Ubl conjugation pathway</keyword>
<feature type="region of interest" description="Disordered" evidence="7">
    <location>
        <begin position="549"/>
        <end position="571"/>
    </location>
</feature>
<feature type="compositionally biased region" description="Polar residues" evidence="7">
    <location>
        <begin position="591"/>
        <end position="602"/>
    </location>
</feature>
<feature type="region of interest" description="Disordered" evidence="7">
    <location>
        <begin position="628"/>
        <end position="652"/>
    </location>
</feature>
<feature type="compositionally biased region" description="Polar residues" evidence="7">
    <location>
        <begin position="94"/>
        <end position="105"/>
    </location>
</feature>
<organism evidence="9 10">
    <name type="scientific">Knufia peltigerae</name>
    <dbReference type="NCBI Taxonomy" id="1002370"/>
    <lineage>
        <taxon>Eukaryota</taxon>
        <taxon>Fungi</taxon>
        <taxon>Dikarya</taxon>
        <taxon>Ascomycota</taxon>
        <taxon>Pezizomycotina</taxon>
        <taxon>Eurotiomycetes</taxon>
        <taxon>Chaetothyriomycetidae</taxon>
        <taxon>Chaetothyriales</taxon>
        <taxon>Trichomeriaceae</taxon>
        <taxon>Knufia</taxon>
    </lineage>
</organism>
<dbReference type="GO" id="GO:0008270">
    <property type="term" value="F:zinc ion binding"/>
    <property type="evidence" value="ECO:0007669"/>
    <property type="project" value="UniProtKB-KW"/>
</dbReference>
<dbReference type="Gene3D" id="1.20.120.1750">
    <property type="match status" value="1"/>
</dbReference>
<comment type="caution">
    <text evidence="9">The sequence shown here is derived from an EMBL/GenBank/DDBJ whole genome shotgun (WGS) entry which is preliminary data.</text>
</comment>
<evidence type="ECO:0000256" key="3">
    <source>
        <dbReference type="ARBA" id="ARBA00022737"/>
    </source>
</evidence>
<evidence type="ECO:0000256" key="1">
    <source>
        <dbReference type="ARBA" id="ARBA00022679"/>
    </source>
</evidence>
<dbReference type="CDD" id="cd22584">
    <property type="entry name" value="Rcat_RBR_unk"/>
    <property type="match status" value="1"/>
</dbReference>
<feature type="region of interest" description="Disordered" evidence="7">
    <location>
        <begin position="587"/>
        <end position="608"/>
    </location>
</feature>
<evidence type="ECO:0000313" key="9">
    <source>
        <dbReference type="EMBL" id="KAJ9634254.1"/>
    </source>
</evidence>
<evidence type="ECO:0000256" key="2">
    <source>
        <dbReference type="ARBA" id="ARBA00022723"/>
    </source>
</evidence>
<keyword evidence="10" id="KW-1185">Reference proteome</keyword>
<dbReference type="InterPro" id="IPR017907">
    <property type="entry name" value="Znf_RING_CS"/>
</dbReference>
<evidence type="ECO:0000256" key="6">
    <source>
        <dbReference type="ARBA" id="ARBA00022833"/>
    </source>
</evidence>
<name>A0AA38Y3R8_9EURO</name>
<feature type="domain" description="RING-type" evidence="8">
    <location>
        <begin position="283"/>
        <end position="487"/>
    </location>
</feature>
<dbReference type="GO" id="GO:0004842">
    <property type="term" value="F:ubiquitin-protein transferase activity"/>
    <property type="evidence" value="ECO:0007669"/>
    <property type="project" value="InterPro"/>
</dbReference>
<dbReference type="AlphaFoldDB" id="A0AA38Y3R8"/>
<keyword evidence="6" id="KW-0862">Zinc</keyword>
<dbReference type="GO" id="GO:0016567">
    <property type="term" value="P:protein ubiquitination"/>
    <property type="evidence" value="ECO:0007669"/>
    <property type="project" value="InterPro"/>
</dbReference>
<dbReference type="EMBL" id="JAPDRN010000039">
    <property type="protein sequence ID" value="KAJ9634254.1"/>
    <property type="molecule type" value="Genomic_DNA"/>
</dbReference>
<dbReference type="Proteomes" id="UP001172681">
    <property type="component" value="Unassembled WGS sequence"/>
</dbReference>
<keyword evidence="2" id="KW-0479">Metal-binding</keyword>
<keyword evidence="3" id="KW-0677">Repeat</keyword>
<dbReference type="InterPro" id="IPR044066">
    <property type="entry name" value="TRIAD_supradom"/>
</dbReference>
<evidence type="ECO:0000256" key="5">
    <source>
        <dbReference type="ARBA" id="ARBA00022786"/>
    </source>
</evidence>
<protein>
    <recommendedName>
        <fullName evidence="8">RING-type domain-containing protein</fullName>
    </recommendedName>
</protein>
<keyword evidence="4" id="KW-0863">Zinc-finger</keyword>
<evidence type="ECO:0000256" key="4">
    <source>
        <dbReference type="ARBA" id="ARBA00022771"/>
    </source>
</evidence>
<dbReference type="SUPFAM" id="SSF57850">
    <property type="entry name" value="RING/U-box"/>
    <property type="match status" value="1"/>
</dbReference>
<reference evidence="9" key="1">
    <citation type="submission" date="2022-10" db="EMBL/GenBank/DDBJ databases">
        <title>Culturing micro-colonial fungi from biological soil crusts in the Mojave desert and describing Neophaeococcomyces mojavensis, and introducing the new genera and species Taxawa tesnikishii.</title>
        <authorList>
            <person name="Kurbessoian T."/>
            <person name="Stajich J.E."/>
        </authorList>
    </citation>
    <scope>NUCLEOTIDE SEQUENCE</scope>
    <source>
        <strain evidence="9">TK_35</strain>
    </source>
</reference>
<gene>
    <name evidence="9" type="ORF">H2204_006331</name>
</gene>
<dbReference type="InterPro" id="IPR031127">
    <property type="entry name" value="E3_UB_ligase_RBR"/>
</dbReference>
<feature type="compositionally biased region" description="Basic and acidic residues" evidence="7">
    <location>
        <begin position="67"/>
        <end position="78"/>
    </location>
</feature>
<feature type="compositionally biased region" description="Polar residues" evidence="7">
    <location>
        <begin position="17"/>
        <end position="43"/>
    </location>
</feature>
<proteinExistence type="predicted"/>
<keyword evidence="1" id="KW-0808">Transferase</keyword>
<feature type="region of interest" description="Disordered" evidence="7">
    <location>
        <begin position="695"/>
        <end position="715"/>
    </location>
</feature>